<keyword evidence="3" id="KW-1185">Reference proteome</keyword>
<dbReference type="SUPFAM" id="SSF51735">
    <property type="entry name" value="NAD(P)-binding Rossmann-fold domains"/>
    <property type="match status" value="1"/>
</dbReference>
<proteinExistence type="inferred from homology"/>
<dbReference type="GO" id="GO:0004074">
    <property type="term" value="F:biliverdin reductase [NAD(P)H] activity"/>
    <property type="evidence" value="ECO:0007669"/>
    <property type="project" value="TreeGrafter"/>
</dbReference>
<dbReference type="EMBL" id="JAOQAZ010000029">
    <property type="protein sequence ID" value="KAJ4251064.1"/>
    <property type="molecule type" value="Genomic_DNA"/>
</dbReference>
<dbReference type="GO" id="GO:0042602">
    <property type="term" value="F:riboflavin reductase (NADPH) activity"/>
    <property type="evidence" value="ECO:0007669"/>
    <property type="project" value="TreeGrafter"/>
</dbReference>
<evidence type="ECO:0000313" key="3">
    <source>
        <dbReference type="Proteomes" id="UP001152049"/>
    </source>
</evidence>
<gene>
    <name evidence="2" type="ORF">NW762_011715</name>
</gene>
<comment type="caution">
    <text evidence="2">The sequence shown here is derived from an EMBL/GenBank/DDBJ whole genome shotgun (WGS) entry which is preliminary data.</text>
</comment>
<dbReference type="AlphaFoldDB" id="A0A9W8RST7"/>
<dbReference type="InterPro" id="IPR051606">
    <property type="entry name" value="Polyketide_Oxido-like"/>
</dbReference>
<dbReference type="Proteomes" id="UP001152049">
    <property type="component" value="Unassembled WGS sequence"/>
</dbReference>
<comment type="similarity">
    <text evidence="1">Belongs to the avfA family.</text>
</comment>
<reference evidence="2" key="1">
    <citation type="submission" date="2022-09" db="EMBL/GenBank/DDBJ databases">
        <title>Fusarium specimens isolated from Avocado Roots.</title>
        <authorList>
            <person name="Stajich J."/>
            <person name="Roper C."/>
            <person name="Heimlech-Rivalta G."/>
        </authorList>
    </citation>
    <scope>NUCLEOTIDE SEQUENCE</scope>
    <source>
        <strain evidence="2">CF00136</strain>
    </source>
</reference>
<name>A0A9W8RST7_9HYPO</name>
<dbReference type="PANTHER" id="PTHR43355:SF2">
    <property type="entry name" value="FLAVIN REDUCTASE (NADPH)"/>
    <property type="match status" value="1"/>
</dbReference>
<dbReference type="OrthoDB" id="63935at2759"/>
<evidence type="ECO:0000313" key="2">
    <source>
        <dbReference type="EMBL" id="KAJ4251064.1"/>
    </source>
</evidence>
<sequence>MGSPKPTIACFGATGGCVAAALANALAEGYYCTALARTPEKLRHVLISEHNIPSATIDQYLTIYQGDVKDSSVVAKTLVNPTDTSLVADFILSGVGAYPTFQWSIKRPFPLTDPTICEDAIEAIYTALSDLSTRGVTGSSTSQKPLLVVVSTAGCGRKRGIPLPIYFQYHYLLGGPLADKKRMEEVVMGDKGKHIRDFVIMRPLFLTDGEAKGDAQLRVGWEWGNDGGKDKAEEPGPAIGYYVSRKDVGNWTFEKVVAQGGWEGKCVYLTY</sequence>
<accession>A0A9W8RST7</accession>
<organism evidence="2 3">
    <name type="scientific">Fusarium torreyae</name>
    <dbReference type="NCBI Taxonomy" id="1237075"/>
    <lineage>
        <taxon>Eukaryota</taxon>
        <taxon>Fungi</taxon>
        <taxon>Dikarya</taxon>
        <taxon>Ascomycota</taxon>
        <taxon>Pezizomycotina</taxon>
        <taxon>Sordariomycetes</taxon>
        <taxon>Hypocreomycetidae</taxon>
        <taxon>Hypocreales</taxon>
        <taxon>Nectriaceae</taxon>
        <taxon>Fusarium</taxon>
    </lineage>
</organism>
<evidence type="ECO:0000256" key="1">
    <source>
        <dbReference type="ARBA" id="ARBA00038376"/>
    </source>
</evidence>
<dbReference type="PANTHER" id="PTHR43355">
    <property type="entry name" value="FLAVIN REDUCTASE (NADPH)"/>
    <property type="match status" value="1"/>
</dbReference>
<dbReference type="Gene3D" id="3.40.50.720">
    <property type="entry name" value="NAD(P)-binding Rossmann-like Domain"/>
    <property type="match status" value="1"/>
</dbReference>
<evidence type="ECO:0008006" key="4">
    <source>
        <dbReference type="Google" id="ProtNLM"/>
    </source>
</evidence>
<dbReference type="InterPro" id="IPR036291">
    <property type="entry name" value="NAD(P)-bd_dom_sf"/>
</dbReference>
<protein>
    <recommendedName>
        <fullName evidence="4">NAD(P)-binding domain-containing protein</fullName>
    </recommendedName>
</protein>
<dbReference type="PROSITE" id="PS51257">
    <property type="entry name" value="PROKAR_LIPOPROTEIN"/>
    <property type="match status" value="1"/>
</dbReference>